<dbReference type="Proteomes" id="UP000226431">
    <property type="component" value="Unassembled WGS sequence"/>
</dbReference>
<dbReference type="STRING" id="2004952.A0A2C5ZLC3"/>
<accession>A0A2C5ZLC3</accession>
<evidence type="ECO:0008006" key="7">
    <source>
        <dbReference type="Google" id="ProtNLM"/>
    </source>
</evidence>
<dbReference type="GO" id="GO:0016405">
    <property type="term" value="F:CoA-ligase activity"/>
    <property type="evidence" value="ECO:0007669"/>
    <property type="project" value="TreeGrafter"/>
</dbReference>
<evidence type="ECO:0000313" key="6">
    <source>
        <dbReference type="Proteomes" id="UP000226431"/>
    </source>
</evidence>
<evidence type="ECO:0000313" key="5">
    <source>
        <dbReference type="EMBL" id="PHH80633.1"/>
    </source>
</evidence>
<keyword evidence="6" id="KW-1185">Reference proteome</keyword>
<feature type="domain" description="AMP-binding enzyme C-terminal" evidence="4">
    <location>
        <begin position="444"/>
        <end position="522"/>
    </location>
</feature>
<evidence type="ECO:0000259" key="3">
    <source>
        <dbReference type="Pfam" id="PF00501"/>
    </source>
</evidence>
<organism evidence="5 6">
    <name type="scientific">Ophiocordyceps camponoti-rufipedis</name>
    <dbReference type="NCBI Taxonomy" id="2004952"/>
    <lineage>
        <taxon>Eukaryota</taxon>
        <taxon>Fungi</taxon>
        <taxon>Dikarya</taxon>
        <taxon>Ascomycota</taxon>
        <taxon>Pezizomycotina</taxon>
        <taxon>Sordariomycetes</taxon>
        <taxon>Hypocreomycetidae</taxon>
        <taxon>Hypocreales</taxon>
        <taxon>Ophiocordycipitaceae</taxon>
        <taxon>Ophiocordyceps</taxon>
    </lineage>
</organism>
<dbReference type="Gene3D" id="3.30.300.30">
    <property type="match status" value="1"/>
</dbReference>
<dbReference type="Pfam" id="PF13193">
    <property type="entry name" value="AMP-binding_C"/>
    <property type="match status" value="1"/>
</dbReference>
<dbReference type="PANTHER" id="PTHR24096">
    <property type="entry name" value="LONG-CHAIN-FATTY-ACID--COA LIGASE"/>
    <property type="match status" value="1"/>
</dbReference>
<dbReference type="InterPro" id="IPR045851">
    <property type="entry name" value="AMP-bd_C_sf"/>
</dbReference>
<dbReference type="InterPro" id="IPR025110">
    <property type="entry name" value="AMP-bd_C"/>
</dbReference>
<name>A0A2C5ZLC3_9HYPO</name>
<comment type="caution">
    <text evidence="5">The sequence shown here is derived from an EMBL/GenBank/DDBJ whole genome shotgun (WGS) entry which is preliminary data.</text>
</comment>
<gene>
    <name evidence="5" type="ORF">CDD80_636</name>
</gene>
<dbReference type="Pfam" id="PF00501">
    <property type="entry name" value="AMP-binding"/>
    <property type="match status" value="1"/>
</dbReference>
<comment type="pathway">
    <text evidence="1">Siderophore biosynthesis.</text>
</comment>
<feature type="domain" description="AMP-dependent synthetase/ligase" evidence="3">
    <location>
        <begin position="33"/>
        <end position="393"/>
    </location>
</feature>
<dbReference type="CDD" id="cd05911">
    <property type="entry name" value="Firefly_Luc_like"/>
    <property type="match status" value="1"/>
</dbReference>
<dbReference type="InterPro" id="IPR000873">
    <property type="entry name" value="AMP-dep_synth/lig_dom"/>
</dbReference>
<evidence type="ECO:0000259" key="4">
    <source>
        <dbReference type="Pfam" id="PF13193"/>
    </source>
</evidence>
<dbReference type="SUPFAM" id="SSF56801">
    <property type="entry name" value="Acetyl-CoA synthetase-like"/>
    <property type="match status" value="1"/>
</dbReference>
<dbReference type="PROSITE" id="PS00455">
    <property type="entry name" value="AMP_BINDING"/>
    <property type="match status" value="1"/>
</dbReference>
<dbReference type="OrthoDB" id="6509636at2759"/>
<protein>
    <recommendedName>
        <fullName evidence="7">4-coumarate-CoA ligase</fullName>
    </recommendedName>
</protein>
<dbReference type="InterPro" id="IPR042099">
    <property type="entry name" value="ANL_N_sf"/>
</dbReference>
<dbReference type="AlphaFoldDB" id="A0A2C5ZLC3"/>
<dbReference type="Gene3D" id="3.40.50.12780">
    <property type="entry name" value="N-terminal domain of ligase-like"/>
    <property type="match status" value="1"/>
</dbReference>
<comment type="similarity">
    <text evidence="2">Belongs to the ATP-dependent AMP-binding enzyme family.</text>
</comment>
<dbReference type="FunFam" id="3.40.50.12780:FF:000003">
    <property type="entry name" value="Long-chain-fatty-acid--CoA ligase FadD"/>
    <property type="match status" value="1"/>
</dbReference>
<evidence type="ECO:0000256" key="2">
    <source>
        <dbReference type="ARBA" id="ARBA00006432"/>
    </source>
</evidence>
<evidence type="ECO:0000256" key="1">
    <source>
        <dbReference type="ARBA" id="ARBA00004924"/>
    </source>
</evidence>
<dbReference type="InterPro" id="IPR020845">
    <property type="entry name" value="AMP-binding_CS"/>
</dbReference>
<reference evidence="5 6" key="1">
    <citation type="submission" date="2017-06" db="EMBL/GenBank/DDBJ databases">
        <title>Ant-infecting Ophiocordyceps genomes reveal a high diversity of potential behavioral manipulation genes and a possible major role for enterotoxins.</title>
        <authorList>
            <person name="De Bekker C."/>
            <person name="Evans H.C."/>
            <person name="Brachmann A."/>
            <person name="Hughes D.P."/>
        </authorList>
    </citation>
    <scope>NUCLEOTIDE SEQUENCE [LARGE SCALE GENOMIC DNA]</scope>
    <source>
        <strain evidence="5 6">Map16</strain>
    </source>
</reference>
<dbReference type="PANTHER" id="PTHR24096:SF194">
    <property type="entry name" value="AMP-DEPENDENT SYNTHETASE_LIGASE DOMAIN-CONTAINING PROTEIN"/>
    <property type="match status" value="1"/>
</dbReference>
<sequence>MPFQSSYPPLVFPQTSIIEYIFNDVVSDRPLWIDSRQPEHNISTRQALQWAKRIGCGLERLGLQMGDVVLICSPNHILMPPAFLGIAGAGFIFTGVNPSYTAEEVAHQMSDSTAKVVLVHPSVVDTVVEAATRVGLARDRIFLFSGQPTPEPEHAGIRDWTAMTASVEETDSWQWTHPQPQAIAAINYSSGTTGLPKGVCISHANLVANVEQFMSMMSDVIADARQQRWICFLPLFHAYAQIFGIFLASKLSVPVFVLPRYDVEHVLELIQKHRITTMHIVPPALVTLAKRPIDSYDLSSLKVIYCGAAPLLRQVQKACEARLKVQIRQGWGLTEMTAGCTKVPLTHEDTAGFVGKLVPGCEAKIVDDDGREVGVGQSGEMYIRGPNMCQGYWRNERATRELIDSEGWLRTGDVAICDAKGWFSIVDRKKELIKVNAFQVAPAELEAVLLENEQVADAAVVGFSVDEGIERPRAYVVPQPACRHKLTPRDVSSWVASRVAKYKRLDGGVVFVDEIPKLPSGKIKRKLMKERAARDAAALRAKALRGPRANL</sequence>
<proteinExistence type="inferred from homology"/>
<dbReference type="EMBL" id="NJES01000012">
    <property type="protein sequence ID" value="PHH80633.1"/>
    <property type="molecule type" value="Genomic_DNA"/>
</dbReference>